<feature type="coiled-coil region" evidence="9">
    <location>
        <begin position="787"/>
        <end position="821"/>
    </location>
</feature>
<keyword evidence="6" id="KW-0378">Hydrolase</keyword>
<organism evidence="13">
    <name type="scientific">Caldiarchaeum subterraneum</name>
    <dbReference type="NCBI Taxonomy" id="311458"/>
    <lineage>
        <taxon>Archaea</taxon>
        <taxon>Nitrososphaerota</taxon>
        <taxon>Candidatus Caldarchaeales</taxon>
        <taxon>Candidatus Caldarchaeaceae</taxon>
        <taxon>Candidatus Caldarchaeum</taxon>
    </lineage>
</organism>
<dbReference type="GO" id="GO:0016020">
    <property type="term" value="C:membrane"/>
    <property type="evidence" value="ECO:0007669"/>
    <property type="project" value="TreeGrafter"/>
</dbReference>
<evidence type="ECO:0000313" key="12">
    <source>
        <dbReference type="EMBL" id="HGL41163.1"/>
    </source>
</evidence>
<dbReference type="FunFam" id="1.10.390.10:FF:000013">
    <property type="entry name" value="Aminopeptidase N"/>
    <property type="match status" value="1"/>
</dbReference>
<dbReference type="InterPro" id="IPR004155">
    <property type="entry name" value="PBS_lyase_HEAT"/>
</dbReference>
<evidence type="ECO:0000256" key="4">
    <source>
        <dbReference type="ARBA" id="ARBA00022670"/>
    </source>
</evidence>
<sequence>MTTQPYLKAGRDFAFPDYRPRYPRQTSFKINHYRLELKVDIEDRRVDGYAELRLTSNESVVELDAVDFQILEVTGVKEKNYDGKVLTLCFDGAGEKVVGIRYRAWPRTGVHFVEKERGYGFPFVWSHGEPEYHRNWIPIYDYPNMKFTTELLVTVPQPLEVVSNGELLRKMDNGDGTSTFHWLMDKPHPAYLISFVAGVFDKAEETVDGVRLEYYVPRGFGKLMKNSFTKTADIIRFFSNYLNYPYPFKVYRQVCVPEFVVGGMENTTATTLTDLTLHDDHAHMDFSSDPLVAHEAAHQWFGDLVTCRDWSHIWLNESFATYLENLYLRHDKGNEEFLYELYNDLQSYLDEYKRRYSRPVVFRVYKYPEELFDRHAYPKGGLVLHTIKNIVGEESFRKALNLFLTRHQYSNADTEDLRKALEESSGMMLEKVFEQLVYSAGHPVVKVSYRWEPETNLFKISFKQVQGEDSPETYGLSLDVVIHSSGEKIERKISLEERETTLFLSMKNRPDHVCVDPELKVLRVLEVERPLEEALTMVEKCESVVCRIEMIDSLAKHGGRRVVEVLERVVSCDPFWGVSYKAAKALGEIKTEEAKAALLRVLEKVKHPKIRRGIVEALGSFEKDTEVMRMLAKVVEDSSESYYVRQAASISLGRLKLEDAVPVLIKALDYPSHAHVIPSGAVQGLAETGLDKVYEHVSKRTEKSYPTPVRVSATVALAKFPEKRETYTLLEKLSEDSNERVRHAVVAAAREMMDPRLLPMLDKMAEKDLNERVRRSAREVSKKIRDHLEKGVEYKSLREELEKIREENRRLAERLYRVEGKV</sequence>
<dbReference type="AlphaFoldDB" id="A0A7C4E269"/>
<name>A0A7C4E269_CALS0</name>
<comment type="cofactor">
    <cofactor evidence="1">
        <name>Zn(2+)</name>
        <dbReference type="ChEBI" id="CHEBI:29105"/>
    </cofactor>
</comment>
<dbReference type="Pfam" id="PF13646">
    <property type="entry name" value="HEAT_2"/>
    <property type="match status" value="3"/>
</dbReference>
<dbReference type="GO" id="GO:0006508">
    <property type="term" value="P:proteolysis"/>
    <property type="evidence" value="ECO:0007669"/>
    <property type="project" value="UniProtKB-KW"/>
</dbReference>
<evidence type="ECO:0000256" key="2">
    <source>
        <dbReference type="ARBA" id="ARBA00010136"/>
    </source>
</evidence>
<dbReference type="SUPFAM" id="SSF55486">
    <property type="entry name" value="Metalloproteases ('zincins'), catalytic domain"/>
    <property type="match status" value="1"/>
</dbReference>
<protein>
    <submittedName>
        <fullName evidence="13">Aminopeptidase</fullName>
    </submittedName>
</protein>
<reference evidence="13" key="1">
    <citation type="journal article" date="2020" name="mSystems">
        <title>Genome- and Community-Level Interaction Insights into Carbon Utilization and Element Cycling Functions of Hydrothermarchaeota in Hydrothermal Sediment.</title>
        <authorList>
            <person name="Zhou Z."/>
            <person name="Liu Y."/>
            <person name="Xu W."/>
            <person name="Pan J."/>
            <person name="Luo Z.H."/>
            <person name="Li M."/>
        </authorList>
    </citation>
    <scope>NUCLEOTIDE SEQUENCE [LARGE SCALE GENOMIC DNA]</scope>
    <source>
        <strain evidence="13">SpSt-613</strain>
        <strain evidence="12">SpSt-669</strain>
    </source>
</reference>
<dbReference type="SUPFAM" id="SSF48371">
    <property type="entry name" value="ARM repeat"/>
    <property type="match status" value="2"/>
</dbReference>
<keyword evidence="8" id="KW-0482">Metalloprotease</keyword>
<evidence type="ECO:0000259" key="11">
    <source>
        <dbReference type="Pfam" id="PF17900"/>
    </source>
</evidence>
<dbReference type="InterPro" id="IPR001930">
    <property type="entry name" value="Peptidase_M1"/>
</dbReference>
<dbReference type="InterPro" id="IPR011989">
    <property type="entry name" value="ARM-like"/>
</dbReference>
<keyword evidence="4" id="KW-0645">Protease</keyword>
<dbReference type="SUPFAM" id="SSF63737">
    <property type="entry name" value="Leukotriene A4 hydrolase N-terminal domain"/>
    <property type="match status" value="1"/>
</dbReference>
<dbReference type="Pfam" id="PF17900">
    <property type="entry name" value="Peptidase_M1_N"/>
    <property type="match status" value="1"/>
</dbReference>
<dbReference type="Pfam" id="PF01433">
    <property type="entry name" value="Peptidase_M1"/>
    <property type="match status" value="1"/>
</dbReference>
<dbReference type="InterPro" id="IPR050344">
    <property type="entry name" value="Peptidase_M1_aminopeptidases"/>
</dbReference>
<dbReference type="InterPro" id="IPR014782">
    <property type="entry name" value="Peptidase_M1_dom"/>
</dbReference>
<dbReference type="PANTHER" id="PTHR11533:SF174">
    <property type="entry name" value="PUROMYCIN-SENSITIVE AMINOPEPTIDASE-RELATED"/>
    <property type="match status" value="1"/>
</dbReference>
<dbReference type="InterPro" id="IPR042097">
    <property type="entry name" value="Aminopeptidase_N-like_N_sf"/>
</dbReference>
<dbReference type="GO" id="GO:0008270">
    <property type="term" value="F:zinc ion binding"/>
    <property type="evidence" value="ECO:0007669"/>
    <property type="project" value="InterPro"/>
</dbReference>
<dbReference type="GO" id="GO:0042277">
    <property type="term" value="F:peptide binding"/>
    <property type="evidence" value="ECO:0007669"/>
    <property type="project" value="TreeGrafter"/>
</dbReference>
<dbReference type="Gene3D" id="2.60.40.1730">
    <property type="entry name" value="tricorn interacting facor f3 domain"/>
    <property type="match status" value="1"/>
</dbReference>
<evidence type="ECO:0000256" key="9">
    <source>
        <dbReference type="SAM" id="Coils"/>
    </source>
</evidence>
<dbReference type="EMBL" id="DTCM01000074">
    <property type="protein sequence ID" value="HGL41163.1"/>
    <property type="molecule type" value="Genomic_DNA"/>
</dbReference>
<dbReference type="GO" id="GO:0005615">
    <property type="term" value="C:extracellular space"/>
    <property type="evidence" value="ECO:0007669"/>
    <property type="project" value="TreeGrafter"/>
</dbReference>
<gene>
    <name evidence="13" type="ORF">ENT82_05275</name>
    <name evidence="12" type="ORF">ENU43_05825</name>
</gene>
<dbReference type="InterPro" id="IPR016024">
    <property type="entry name" value="ARM-type_fold"/>
</dbReference>
<comment type="similarity">
    <text evidence="2">Belongs to the peptidase M1 family.</text>
</comment>
<dbReference type="GO" id="GO:0005737">
    <property type="term" value="C:cytoplasm"/>
    <property type="evidence" value="ECO:0007669"/>
    <property type="project" value="TreeGrafter"/>
</dbReference>
<accession>A0A7C4E269</accession>
<dbReference type="Gene3D" id="1.10.390.10">
    <property type="entry name" value="Neutral Protease Domain 2"/>
    <property type="match status" value="1"/>
</dbReference>
<evidence type="ECO:0000256" key="6">
    <source>
        <dbReference type="ARBA" id="ARBA00022801"/>
    </source>
</evidence>
<dbReference type="PANTHER" id="PTHR11533">
    <property type="entry name" value="PROTEASE M1 ZINC METALLOPROTEASE"/>
    <property type="match status" value="1"/>
</dbReference>
<dbReference type="SMART" id="SM00567">
    <property type="entry name" value="EZ_HEAT"/>
    <property type="match status" value="6"/>
</dbReference>
<keyword evidence="5" id="KW-0479">Metal-binding</keyword>
<dbReference type="PRINTS" id="PR00756">
    <property type="entry name" value="ALADIPTASE"/>
</dbReference>
<dbReference type="InterPro" id="IPR045357">
    <property type="entry name" value="Aminopeptidase_N-like_N"/>
</dbReference>
<evidence type="ECO:0000256" key="5">
    <source>
        <dbReference type="ARBA" id="ARBA00022723"/>
    </source>
</evidence>
<evidence type="ECO:0000256" key="1">
    <source>
        <dbReference type="ARBA" id="ARBA00001947"/>
    </source>
</evidence>
<comment type="caution">
    <text evidence="13">The sequence shown here is derived from an EMBL/GenBank/DDBJ whole genome shotgun (WGS) entry which is preliminary data.</text>
</comment>
<keyword evidence="3 13" id="KW-0031">Aminopeptidase</keyword>
<feature type="domain" description="Aminopeptidase N-like N-terminal" evidence="11">
    <location>
        <begin position="31"/>
        <end position="192"/>
    </location>
</feature>
<dbReference type="EMBL" id="DTAD01000055">
    <property type="protein sequence ID" value="HGN90521.1"/>
    <property type="molecule type" value="Genomic_DNA"/>
</dbReference>
<evidence type="ECO:0000259" key="10">
    <source>
        <dbReference type="Pfam" id="PF01433"/>
    </source>
</evidence>
<proteinExistence type="inferred from homology"/>
<evidence type="ECO:0000256" key="7">
    <source>
        <dbReference type="ARBA" id="ARBA00022833"/>
    </source>
</evidence>
<feature type="domain" description="Peptidase M1 membrane alanine aminopeptidase" evidence="10">
    <location>
        <begin position="228"/>
        <end position="435"/>
    </location>
</feature>
<dbReference type="CDD" id="cd09603">
    <property type="entry name" value="M1_APN_like"/>
    <property type="match status" value="1"/>
</dbReference>
<evidence type="ECO:0000256" key="3">
    <source>
        <dbReference type="ARBA" id="ARBA00022438"/>
    </source>
</evidence>
<dbReference type="GO" id="GO:0043171">
    <property type="term" value="P:peptide catabolic process"/>
    <property type="evidence" value="ECO:0007669"/>
    <property type="project" value="TreeGrafter"/>
</dbReference>
<dbReference type="InterPro" id="IPR027268">
    <property type="entry name" value="Peptidase_M4/M1_CTD_sf"/>
</dbReference>
<dbReference type="Gene3D" id="1.25.10.10">
    <property type="entry name" value="Leucine-rich Repeat Variant"/>
    <property type="match status" value="2"/>
</dbReference>
<evidence type="ECO:0000256" key="8">
    <source>
        <dbReference type="ARBA" id="ARBA00023049"/>
    </source>
</evidence>
<evidence type="ECO:0000313" key="13">
    <source>
        <dbReference type="EMBL" id="HGN90521.1"/>
    </source>
</evidence>
<keyword evidence="7" id="KW-0862">Zinc</keyword>
<dbReference type="GO" id="GO:0070006">
    <property type="term" value="F:metalloaminopeptidase activity"/>
    <property type="evidence" value="ECO:0007669"/>
    <property type="project" value="TreeGrafter"/>
</dbReference>
<keyword evidence="9" id="KW-0175">Coiled coil</keyword>